<accession>A0A1J4RQQ8</accession>
<keyword evidence="5" id="KW-0520">NAD</keyword>
<keyword evidence="2 3" id="KW-0560">Oxidoreductase</keyword>
<dbReference type="STRING" id="1805034.AUJ59_03625"/>
<dbReference type="PANTHER" id="PTHR11606:SF13">
    <property type="entry name" value="GLUTAMATE DEHYDROGENASE 1, MITOCHONDRIAL"/>
    <property type="match status" value="1"/>
</dbReference>
<dbReference type="PRINTS" id="PR00082">
    <property type="entry name" value="GLFDHDRGNASE"/>
</dbReference>
<dbReference type="InterPro" id="IPR033922">
    <property type="entry name" value="NAD_bind_Glu_DH"/>
</dbReference>
<reference evidence="9 10" key="1">
    <citation type="journal article" date="2016" name="Environ. Microbiol.">
        <title>Genomic resolution of a cold subsurface aquifer community provides metabolic insights for novel microbes adapted to high CO concentrations.</title>
        <authorList>
            <person name="Probst A.J."/>
            <person name="Castelle C.J."/>
            <person name="Singh A."/>
            <person name="Brown C.T."/>
            <person name="Anantharaman K."/>
            <person name="Sharon I."/>
            <person name="Hug L.A."/>
            <person name="Burstein D."/>
            <person name="Emerson J.B."/>
            <person name="Thomas B.C."/>
            <person name="Banfield J.F."/>
        </authorList>
    </citation>
    <scope>NUCLEOTIDE SEQUENCE [LARGE SCALE GENOMIC DNA]</scope>
    <source>
        <strain evidence="9">CG1_02_47_37</strain>
    </source>
</reference>
<dbReference type="InterPro" id="IPR046346">
    <property type="entry name" value="Aminoacid_DH-like_N_sf"/>
</dbReference>
<dbReference type="InterPro" id="IPR006097">
    <property type="entry name" value="Glu/Leu/Phe/Val/Trp_DH_dimer"/>
</dbReference>
<dbReference type="Pfam" id="PF02812">
    <property type="entry name" value="ELFV_dehydrog_N"/>
    <property type="match status" value="1"/>
</dbReference>
<comment type="similarity">
    <text evidence="1 3 7">Belongs to the Glu/Leu/Phe/Val dehydrogenases family.</text>
</comment>
<evidence type="ECO:0000256" key="7">
    <source>
        <dbReference type="RuleBase" id="RU004417"/>
    </source>
</evidence>
<feature type="binding site" evidence="5">
    <location>
        <position position="68"/>
    </location>
    <ligand>
        <name>substrate</name>
    </ligand>
</feature>
<dbReference type="Pfam" id="PF00208">
    <property type="entry name" value="ELFV_dehydrog"/>
    <property type="match status" value="2"/>
</dbReference>
<dbReference type="PIRSF" id="PIRSF000185">
    <property type="entry name" value="Glu_DH"/>
    <property type="match status" value="1"/>
</dbReference>
<dbReference type="EMBL" id="MNUI01000064">
    <property type="protein sequence ID" value="OIN88644.1"/>
    <property type="molecule type" value="Genomic_DNA"/>
</dbReference>
<dbReference type="InterPro" id="IPR006096">
    <property type="entry name" value="Glu/Leu/Phe/Val/Trp_DH_C"/>
</dbReference>
<keyword evidence="5" id="KW-0547">Nucleotide-binding</keyword>
<dbReference type="Gene3D" id="3.40.50.720">
    <property type="entry name" value="NAD(P)-binding Rossmann-like Domain"/>
    <property type="match status" value="2"/>
</dbReference>
<dbReference type="SUPFAM" id="SSF53223">
    <property type="entry name" value="Aminoacid dehydrogenase-like, N-terminal domain"/>
    <property type="match status" value="1"/>
</dbReference>
<evidence type="ECO:0000256" key="3">
    <source>
        <dbReference type="PIRNR" id="PIRNR000185"/>
    </source>
</evidence>
<evidence type="ECO:0000256" key="1">
    <source>
        <dbReference type="ARBA" id="ARBA00006382"/>
    </source>
</evidence>
<proteinExistence type="inferred from homology"/>
<dbReference type="Proteomes" id="UP000183144">
    <property type="component" value="Unassembled WGS sequence"/>
</dbReference>
<evidence type="ECO:0000259" key="8">
    <source>
        <dbReference type="SMART" id="SM00839"/>
    </source>
</evidence>
<dbReference type="GO" id="GO:0004352">
    <property type="term" value="F:glutamate dehydrogenase (NAD+) activity"/>
    <property type="evidence" value="ECO:0007669"/>
    <property type="project" value="TreeGrafter"/>
</dbReference>
<dbReference type="GO" id="GO:0006538">
    <property type="term" value="P:L-glutamate catabolic process"/>
    <property type="evidence" value="ECO:0007669"/>
    <property type="project" value="TreeGrafter"/>
</dbReference>
<dbReference type="SMART" id="SM00839">
    <property type="entry name" value="ELFV_dehydrog"/>
    <property type="match status" value="1"/>
</dbReference>
<feature type="binding site" evidence="5">
    <location>
        <position position="221"/>
    </location>
    <ligand>
        <name>NAD(+)</name>
        <dbReference type="ChEBI" id="CHEBI:57540"/>
    </ligand>
</feature>
<feature type="site" description="Important for catalysis" evidence="6">
    <location>
        <position position="144"/>
    </location>
</feature>
<feature type="active site" description="Proton donor" evidence="4">
    <location>
        <position position="104"/>
    </location>
</feature>
<dbReference type="AlphaFoldDB" id="A0A1J4RQQ8"/>
<evidence type="ECO:0000256" key="4">
    <source>
        <dbReference type="PIRSR" id="PIRSR000185-1"/>
    </source>
</evidence>
<feature type="binding site" evidence="5">
    <location>
        <position position="92"/>
    </location>
    <ligand>
        <name>substrate</name>
    </ligand>
</feature>
<comment type="caution">
    <text evidence="9">The sequence shown here is derived from an EMBL/GenBank/DDBJ whole genome shotgun (WGS) entry which is preliminary data.</text>
</comment>
<evidence type="ECO:0000256" key="5">
    <source>
        <dbReference type="PIRSR" id="PIRSR000185-2"/>
    </source>
</evidence>
<dbReference type="SUPFAM" id="SSF51735">
    <property type="entry name" value="NAD(P)-binding Rossmann-fold domains"/>
    <property type="match status" value="1"/>
</dbReference>
<dbReference type="InterPro" id="IPR036291">
    <property type="entry name" value="NAD(P)-bd_dom_sf"/>
</dbReference>
<sequence>MLNDPFENARKQIDNVAKYLDIDKKTLAKIKTPDRVLKADLKIKMDNGKTRIFKAFRSQFNNAKGPYKGGIRFHQNVSESEVKALSAWMTWKCSTVGIPYGGSKGGIVVDPKTLSTGELERLSRAYMRAFYQVFGAWIDVPAPDVNTTGQIMAWMLDEYQTLVGHQEPAMITGKPLELGGSQGRTEATGLGGFYILESLRRKWKGPTLPKKTTIAVQGVGNVGYWFIEFAKKAGYQIVAWSNSKGGEYKGKKITNDQLLELPVDVLVPAALENMITKENAAKIKAKYIIEMANGPVTPEADEILFKRGIVSLPDVLCNAGGVTVSYFEWVQNNMGYYWGKEEVWAKLKKIMDRSFAEVWAIYQEKKVTPRMAAYILAVGRVVQAMKLLGR</sequence>
<protein>
    <recommendedName>
        <fullName evidence="3">Glutamate dehydrogenase</fullName>
    </recommendedName>
</protein>
<feature type="binding site" evidence="5">
    <location>
        <position position="325"/>
    </location>
    <ligand>
        <name>substrate</name>
    </ligand>
</feature>
<evidence type="ECO:0000313" key="9">
    <source>
        <dbReference type="EMBL" id="OIN88644.1"/>
    </source>
</evidence>
<gene>
    <name evidence="9" type="ORF">AUJ59_03625</name>
</gene>
<dbReference type="InterPro" id="IPR006095">
    <property type="entry name" value="Glu/Leu/Phe/Val/Trp_DH"/>
</dbReference>
<evidence type="ECO:0000313" key="10">
    <source>
        <dbReference type="Proteomes" id="UP000183144"/>
    </source>
</evidence>
<feature type="binding site" evidence="5">
    <location>
        <position position="188"/>
    </location>
    <ligand>
        <name>NAD(+)</name>
        <dbReference type="ChEBI" id="CHEBI:57540"/>
    </ligand>
</feature>
<dbReference type="Gene3D" id="3.40.50.10860">
    <property type="entry name" value="Leucine Dehydrogenase, chain A, domain 1"/>
    <property type="match status" value="1"/>
</dbReference>
<dbReference type="CDD" id="cd01076">
    <property type="entry name" value="NAD_bind_1_Glu_DH"/>
    <property type="match status" value="1"/>
</dbReference>
<evidence type="ECO:0000256" key="2">
    <source>
        <dbReference type="ARBA" id="ARBA00023002"/>
    </source>
</evidence>
<dbReference type="GO" id="GO:0000166">
    <property type="term" value="F:nucleotide binding"/>
    <property type="evidence" value="ECO:0007669"/>
    <property type="project" value="UniProtKB-KW"/>
</dbReference>
<dbReference type="InterPro" id="IPR014362">
    <property type="entry name" value="Glu_DH"/>
</dbReference>
<feature type="domain" description="Glutamate/phenylalanine/leucine/valine/L-tryptophan dehydrogenase C-terminal" evidence="8">
    <location>
        <begin position="181"/>
        <end position="389"/>
    </location>
</feature>
<evidence type="ECO:0000256" key="6">
    <source>
        <dbReference type="PIRSR" id="PIRSR000185-3"/>
    </source>
</evidence>
<dbReference type="PANTHER" id="PTHR11606">
    <property type="entry name" value="GLUTAMATE DEHYDROGENASE"/>
    <property type="match status" value="1"/>
</dbReference>
<organism evidence="9 10">
    <name type="scientific">Candidatus Beckwithbacteria bacterium CG1_02_47_37</name>
    <dbReference type="NCBI Taxonomy" id="1805034"/>
    <lineage>
        <taxon>Bacteria</taxon>
        <taxon>Candidatus Beckwithiibacteriota</taxon>
    </lineage>
</organism>
<dbReference type="InterPro" id="IPR033524">
    <property type="entry name" value="Glu/Leu/Phe/Val_DH_AS"/>
</dbReference>
<name>A0A1J4RQQ8_9BACT</name>
<dbReference type="PROSITE" id="PS00074">
    <property type="entry name" value="GLFV_DEHYDROGENASE"/>
    <property type="match status" value="1"/>
</dbReference>